<feature type="repeat" description="TPR" evidence="1">
    <location>
        <begin position="42"/>
        <end position="75"/>
    </location>
</feature>
<reference evidence="2 3" key="1">
    <citation type="submission" date="2022-12" db="EMBL/GenBank/DDBJ databases">
        <title>Polyphasic characterization of Geotalea uranireducens NIT-SL11 newly isolated from a complex of sewage sludge and microbially reduced graphene oxide.</title>
        <authorList>
            <person name="Xie L."/>
            <person name="Yoshida N."/>
            <person name="Meng L."/>
        </authorList>
    </citation>
    <scope>NUCLEOTIDE SEQUENCE [LARGE SCALE GENOMIC DNA]</scope>
    <source>
        <strain evidence="2 3">NIT-SL11</strain>
    </source>
</reference>
<dbReference type="SUPFAM" id="SSF53756">
    <property type="entry name" value="UDP-Glycosyltransferase/glycogen phosphorylase"/>
    <property type="match status" value="1"/>
</dbReference>
<evidence type="ECO:0008006" key="4">
    <source>
        <dbReference type="Google" id="ProtNLM"/>
    </source>
</evidence>
<feature type="repeat" description="TPR" evidence="1">
    <location>
        <begin position="76"/>
        <end position="109"/>
    </location>
</feature>
<gene>
    <name evidence="2" type="ORF">GURASL_28520</name>
</gene>
<dbReference type="SMART" id="SM00028">
    <property type="entry name" value="TPR"/>
    <property type="match status" value="4"/>
</dbReference>
<dbReference type="PROSITE" id="PS50005">
    <property type="entry name" value="TPR"/>
    <property type="match status" value="3"/>
</dbReference>
<accession>A0ABN6VUA9</accession>
<keyword evidence="1" id="KW-0802">TPR repeat</keyword>
<name>A0ABN6VUA9_9BACT</name>
<dbReference type="InterPro" id="IPR011990">
    <property type="entry name" value="TPR-like_helical_dom_sf"/>
</dbReference>
<dbReference type="PANTHER" id="PTHR44809:SF1">
    <property type="entry name" value="PROTEIN O-MANNOSYL-TRANSFERASE TMTC1"/>
    <property type="match status" value="1"/>
</dbReference>
<sequence length="471" mass="51829">MSSESTSAEALFIEGNRLLAAGDSRAAAARFREAIGCNPDFAEAYANLGLLRDEEGMAAEAEQYYRQALALNPGLSRTLVNLGALLATRKRFAEAEQAYRRALALAPGSPGAWSNLGALQACRKQEQEAEESYRTAIRLDPEYHRAYFNLSYLLLRQGRFDEGWRCLEHRNWHWHRRLDEMLSCPRWRGEDVRGRSLLIGFEAGHGDMIQFCRYAAILKERGAAQITLICHPALKDLFAALEGVDAVFSFAETFPGAAWDFWTPPMSIPGYCQTRLDSIPAPIPYLHPDRQLVGQWASVVADACAAGDVRVGLVWKGNPEFENDADRSLPQLQTLARLGAIPGVRFFSLQKGAGEDEAAAPPAGLPLVDLGPQIATFADAAAITVNLDLVIAVDTAMAHLAGALAKDCWVLLPDYKTDWRWLAGRNDSPWYPGVMRLFRQPRMGDWAAVIAEVDGALRAFVAAAGGADRRR</sequence>
<organism evidence="2 3">
    <name type="scientific">Geotalea uraniireducens</name>
    <dbReference type="NCBI Taxonomy" id="351604"/>
    <lineage>
        <taxon>Bacteria</taxon>
        <taxon>Pseudomonadati</taxon>
        <taxon>Thermodesulfobacteriota</taxon>
        <taxon>Desulfuromonadia</taxon>
        <taxon>Geobacterales</taxon>
        <taxon>Geobacteraceae</taxon>
        <taxon>Geotalea</taxon>
    </lineage>
</organism>
<dbReference type="Gene3D" id="1.25.40.10">
    <property type="entry name" value="Tetratricopeptide repeat domain"/>
    <property type="match status" value="2"/>
</dbReference>
<dbReference type="Proteomes" id="UP001317705">
    <property type="component" value="Chromosome"/>
</dbReference>
<dbReference type="PROSITE" id="PS50293">
    <property type="entry name" value="TPR_REGION"/>
    <property type="match status" value="1"/>
</dbReference>
<evidence type="ECO:0000256" key="1">
    <source>
        <dbReference type="PROSITE-ProRule" id="PRU00339"/>
    </source>
</evidence>
<dbReference type="SUPFAM" id="SSF48452">
    <property type="entry name" value="TPR-like"/>
    <property type="match status" value="1"/>
</dbReference>
<evidence type="ECO:0000313" key="3">
    <source>
        <dbReference type="Proteomes" id="UP001317705"/>
    </source>
</evidence>
<dbReference type="InterPro" id="IPR052943">
    <property type="entry name" value="TMTC_O-mannosyl-trnsfr"/>
</dbReference>
<proteinExistence type="predicted"/>
<dbReference type="PANTHER" id="PTHR44809">
    <property type="match status" value="1"/>
</dbReference>
<dbReference type="RefSeq" id="WP_282000046.1">
    <property type="nucleotide sequence ID" value="NZ_AP027151.1"/>
</dbReference>
<dbReference type="EMBL" id="AP027151">
    <property type="protein sequence ID" value="BDV43929.1"/>
    <property type="molecule type" value="Genomic_DNA"/>
</dbReference>
<keyword evidence="3" id="KW-1185">Reference proteome</keyword>
<feature type="repeat" description="TPR" evidence="1">
    <location>
        <begin position="110"/>
        <end position="143"/>
    </location>
</feature>
<dbReference type="Pfam" id="PF13432">
    <property type="entry name" value="TPR_16"/>
    <property type="match status" value="1"/>
</dbReference>
<protein>
    <recommendedName>
        <fullName evidence="4">Tetratricopeptide repeat protein</fullName>
    </recommendedName>
</protein>
<evidence type="ECO:0000313" key="2">
    <source>
        <dbReference type="EMBL" id="BDV43929.1"/>
    </source>
</evidence>
<dbReference type="Gene3D" id="3.40.50.2000">
    <property type="entry name" value="Glycogen Phosphorylase B"/>
    <property type="match status" value="1"/>
</dbReference>
<dbReference type="Pfam" id="PF13424">
    <property type="entry name" value="TPR_12"/>
    <property type="match status" value="1"/>
</dbReference>
<dbReference type="InterPro" id="IPR019734">
    <property type="entry name" value="TPR_rpt"/>
</dbReference>